<dbReference type="PANTHER" id="PTHR46397:SF3">
    <property type="entry name" value="NR LBD DOMAIN-CONTAINING PROTEIN-RELATED"/>
    <property type="match status" value="1"/>
</dbReference>
<keyword evidence="3 11" id="KW-0479">Metal-binding</keyword>
<accession>E3MHA5</accession>
<dbReference type="InterPro" id="IPR049636">
    <property type="entry name" value="HNF4-like_DBD"/>
</dbReference>
<evidence type="ECO:0000256" key="9">
    <source>
        <dbReference type="ARBA" id="ARBA00023170"/>
    </source>
</evidence>
<keyword evidence="6 11" id="KW-0805">Transcription regulation</keyword>
<dbReference type="SUPFAM" id="SSF57716">
    <property type="entry name" value="Glucocorticoid receptor-like (DNA-binding domain)"/>
    <property type="match status" value="1"/>
</dbReference>
<dbReference type="CDD" id="cd06960">
    <property type="entry name" value="NR_DBD_HNF4A"/>
    <property type="match status" value="1"/>
</dbReference>
<feature type="domain" description="NR LBD" evidence="15">
    <location>
        <begin position="307"/>
        <end position="567"/>
    </location>
</feature>
<feature type="region of interest" description="Disordered" evidence="12">
    <location>
        <begin position="167"/>
        <end position="186"/>
    </location>
</feature>
<dbReference type="FunCoup" id="E3MHA5">
    <property type="interactions" value="644"/>
</dbReference>
<dbReference type="Gene3D" id="1.10.565.10">
    <property type="entry name" value="Retinoid X Receptor"/>
    <property type="match status" value="1"/>
</dbReference>
<dbReference type="OrthoDB" id="5793246at2759"/>
<evidence type="ECO:0000313" key="17">
    <source>
        <dbReference type="Proteomes" id="UP000008281"/>
    </source>
</evidence>
<dbReference type="KEGG" id="crq:GCK72_021557"/>
<feature type="transmembrane region" description="Helical" evidence="13">
    <location>
        <begin position="35"/>
        <end position="59"/>
    </location>
</feature>
<evidence type="ECO:0000313" key="16">
    <source>
        <dbReference type="EMBL" id="EFP01662.1"/>
    </source>
</evidence>
<keyword evidence="7 11" id="KW-0238">DNA-binding</keyword>
<dbReference type="GO" id="GO:0000978">
    <property type="term" value="F:RNA polymerase II cis-regulatory region sequence-specific DNA binding"/>
    <property type="evidence" value="ECO:0007669"/>
    <property type="project" value="InterPro"/>
</dbReference>
<dbReference type="GO" id="GO:0005634">
    <property type="term" value="C:nucleus"/>
    <property type="evidence" value="ECO:0007669"/>
    <property type="project" value="UniProtKB-SubCell"/>
</dbReference>
<evidence type="ECO:0000256" key="11">
    <source>
        <dbReference type="RuleBase" id="RU004334"/>
    </source>
</evidence>
<dbReference type="AlphaFoldDB" id="E3MHA5"/>
<dbReference type="FunFam" id="3.30.50.10:FF:000143">
    <property type="entry name" value="Thyroid hormone receptor alpha"/>
    <property type="match status" value="1"/>
</dbReference>
<reference evidence="16" key="1">
    <citation type="submission" date="2007-07" db="EMBL/GenBank/DDBJ databases">
        <title>PCAP assembly of the Caenorhabditis remanei genome.</title>
        <authorList>
            <consortium name="The Caenorhabditis remanei Sequencing Consortium"/>
            <person name="Wilson R.K."/>
        </authorList>
    </citation>
    <scope>NUCLEOTIDE SEQUENCE [LARGE SCALE GENOMIC DNA]</scope>
    <source>
        <strain evidence="16">PB4641</strain>
    </source>
</reference>
<dbReference type="Proteomes" id="UP000008281">
    <property type="component" value="Unassembled WGS sequence"/>
</dbReference>
<organism evidence="17">
    <name type="scientific">Caenorhabditis remanei</name>
    <name type="common">Caenorhabditis vulgaris</name>
    <dbReference type="NCBI Taxonomy" id="31234"/>
    <lineage>
        <taxon>Eukaryota</taxon>
        <taxon>Metazoa</taxon>
        <taxon>Ecdysozoa</taxon>
        <taxon>Nematoda</taxon>
        <taxon>Chromadorea</taxon>
        <taxon>Rhabditida</taxon>
        <taxon>Rhabditina</taxon>
        <taxon>Rhabditomorpha</taxon>
        <taxon>Rhabditoidea</taxon>
        <taxon>Rhabditidae</taxon>
        <taxon>Peloderinae</taxon>
        <taxon>Caenorhabditis</taxon>
    </lineage>
</organism>
<protein>
    <submittedName>
        <fullName evidence="16">CRE-NHR-79 protein</fullName>
    </submittedName>
</protein>
<keyword evidence="5 11" id="KW-0862">Zinc</keyword>
<evidence type="ECO:0000256" key="2">
    <source>
        <dbReference type="ARBA" id="ARBA00005993"/>
    </source>
</evidence>
<dbReference type="Pfam" id="PF00105">
    <property type="entry name" value="zf-C4"/>
    <property type="match status" value="1"/>
</dbReference>
<dbReference type="GO" id="GO:0008270">
    <property type="term" value="F:zinc ion binding"/>
    <property type="evidence" value="ECO:0007669"/>
    <property type="project" value="UniProtKB-KW"/>
</dbReference>
<evidence type="ECO:0000259" key="15">
    <source>
        <dbReference type="PROSITE" id="PS51843"/>
    </source>
</evidence>
<dbReference type="RefSeq" id="XP_003104509.2">
    <property type="nucleotide sequence ID" value="XM_003104461.2"/>
</dbReference>
<feature type="compositionally biased region" description="Low complexity" evidence="12">
    <location>
        <begin position="170"/>
        <end position="180"/>
    </location>
</feature>
<dbReference type="HOGENOM" id="CLU_007368_17_0_1"/>
<dbReference type="PROSITE" id="PS51843">
    <property type="entry name" value="NR_LBD"/>
    <property type="match status" value="1"/>
</dbReference>
<keyword evidence="17" id="KW-1185">Reference proteome</keyword>
<evidence type="ECO:0000256" key="13">
    <source>
        <dbReference type="SAM" id="Phobius"/>
    </source>
</evidence>
<evidence type="ECO:0000256" key="3">
    <source>
        <dbReference type="ARBA" id="ARBA00022723"/>
    </source>
</evidence>
<dbReference type="eggNOG" id="KOG3575">
    <property type="taxonomic scope" value="Eukaryota"/>
</dbReference>
<dbReference type="SMART" id="SM00430">
    <property type="entry name" value="HOLI"/>
    <property type="match status" value="1"/>
</dbReference>
<keyword evidence="13" id="KW-0812">Transmembrane</keyword>
<keyword evidence="9 11" id="KW-0675">Receptor</keyword>
<proteinExistence type="inferred from homology"/>
<dbReference type="STRING" id="31234.E3MHA5"/>
<dbReference type="GeneID" id="9809065"/>
<dbReference type="InterPro" id="IPR013088">
    <property type="entry name" value="Znf_NHR/GATA"/>
</dbReference>
<dbReference type="CTD" id="9809065"/>
<dbReference type="PROSITE" id="PS51030">
    <property type="entry name" value="NUCLEAR_REC_DBD_2"/>
    <property type="match status" value="1"/>
</dbReference>
<dbReference type="SMART" id="SM00399">
    <property type="entry name" value="ZnF_C4"/>
    <property type="match status" value="1"/>
</dbReference>
<name>E3MHA5_CAERE</name>
<evidence type="ECO:0000256" key="8">
    <source>
        <dbReference type="ARBA" id="ARBA00023163"/>
    </source>
</evidence>
<dbReference type="Gene3D" id="3.30.50.10">
    <property type="entry name" value="Erythroid Transcription Factor GATA-1, subunit A"/>
    <property type="match status" value="1"/>
</dbReference>
<evidence type="ECO:0000256" key="1">
    <source>
        <dbReference type="ARBA" id="ARBA00004123"/>
    </source>
</evidence>
<feature type="domain" description="Nuclear receptor" evidence="14">
    <location>
        <begin position="81"/>
        <end position="159"/>
    </location>
</feature>
<evidence type="ECO:0000256" key="7">
    <source>
        <dbReference type="ARBA" id="ARBA00023125"/>
    </source>
</evidence>
<dbReference type="InterPro" id="IPR001628">
    <property type="entry name" value="Znf_hrmn_rcpt"/>
</dbReference>
<dbReference type="PROSITE" id="PS00031">
    <property type="entry name" value="NUCLEAR_REC_DBD_1"/>
    <property type="match status" value="1"/>
</dbReference>
<dbReference type="InterPro" id="IPR035500">
    <property type="entry name" value="NHR-like_dom_sf"/>
</dbReference>
<dbReference type="GO" id="GO:0003700">
    <property type="term" value="F:DNA-binding transcription factor activity"/>
    <property type="evidence" value="ECO:0007669"/>
    <property type="project" value="InterPro"/>
</dbReference>
<evidence type="ECO:0000256" key="4">
    <source>
        <dbReference type="ARBA" id="ARBA00022771"/>
    </source>
</evidence>
<comment type="subcellular location">
    <subcellularLocation>
        <location evidence="1 11">Nucleus</location>
    </subcellularLocation>
</comment>
<gene>
    <name evidence="16" type="primary">Cre-nhr-79</name>
    <name evidence="16" type="ORF">CRE_23397</name>
</gene>
<dbReference type="SUPFAM" id="SSF48508">
    <property type="entry name" value="Nuclear receptor ligand-binding domain"/>
    <property type="match status" value="1"/>
</dbReference>
<comment type="similarity">
    <text evidence="2 11">Belongs to the nuclear hormone receptor family.</text>
</comment>
<dbReference type="OMA" id="YIEITVY"/>
<dbReference type="EMBL" id="DS268444">
    <property type="protein sequence ID" value="EFP01662.1"/>
    <property type="molecule type" value="Genomic_DNA"/>
</dbReference>
<evidence type="ECO:0000256" key="5">
    <source>
        <dbReference type="ARBA" id="ARBA00022833"/>
    </source>
</evidence>
<keyword evidence="8 11" id="KW-0804">Transcription</keyword>
<sequence>MFSYPYELLCVLLVPPSSPHTCVECVCVCPYQLIMFPLSFFLFFSFSTYWSLISLFYYVFDRNFRIDFYFFLRYFFAVMVRGKCTVCDSPNATNYHFGAQSCKACAAFFRRSIAMGQTYDCLGDGVKSCRIDHTLRLNCRHCRLKKCLRAGMVKDLVQAKREVKPTIPLSKSNSRNSSQSEDFCQPQQTLQQVPIEPLVDGSICPPTYDQYPTTSTNDVMFYSENEWDFCPPPTPKSRKMTEESSENLMGMDELQQFIQIPAESDDFQFLTDSVEIRSRMTSFSESSAAYLSALEEEDRLFGLAALYTDQVINLNMRRRITYTDKLLGSVFDGPCVCPYDISDLKLFDHRTYRQKNRNDYTMILDYINRFPEFQTLSKSEKTVLFRTAAAVDVLVDQAYYSQVIFPSKDVLVTANGEYLSMDPLPQIENQRDSGNFQSDEDYDKYKVLTSMKLRQWMHVCKPFKDLNMSLTEFALFKALTIWHYNYYKLQETGRQVCSRQRDDIFRTLLLICDDEGHPDALLRASDIVLAVGVAMAEVHEMVTSYIEITVYDVLDDPILKDMLKFQY</sequence>
<keyword evidence="13" id="KW-0472">Membrane</keyword>
<dbReference type="Pfam" id="PF00104">
    <property type="entry name" value="Hormone_recep"/>
    <property type="match status" value="1"/>
</dbReference>
<keyword evidence="10 11" id="KW-0539">Nucleus</keyword>
<evidence type="ECO:0000256" key="12">
    <source>
        <dbReference type="SAM" id="MobiDB-lite"/>
    </source>
</evidence>
<dbReference type="InParanoid" id="E3MHA5"/>
<dbReference type="InterPro" id="IPR000536">
    <property type="entry name" value="Nucl_hrmn_rcpt_lig-bd"/>
</dbReference>
<dbReference type="PRINTS" id="PR00047">
    <property type="entry name" value="STROIDFINGER"/>
</dbReference>
<evidence type="ECO:0000256" key="6">
    <source>
        <dbReference type="ARBA" id="ARBA00023015"/>
    </source>
</evidence>
<evidence type="ECO:0000256" key="10">
    <source>
        <dbReference type="ARBA" id="ARBA00023242"/>
    </source>
</evidence>
<keyword evidence="13" id="KW-1133">Transmembrane helix</keyword>
<keyword evidence="4 11" id="KW-0863">Zinc-finger</keyword>
<dbReference type="PANTHER" id="PTHR46397">
    <property type="entry name" value="NUCLEAR HORMONE RECEPTOR FAMILY-RELATED"/>
    <property type="match status" value="1"/>
</dbReference>
<evidence type="ECO:0000259" key="14">
    <source>
        <dbReference type="PROSITE" id="PS51030"/>
    </source>
</evidence>